<dbReference type="CDD" id="cd11063">
    <property type="entry name" value="CYP52"/>
    <property type="match status" value="1"/>
</dbReference>
<keyword evidence="5 9" id="KW-0560">Oxidoreductase</keyword>
<reference evidence="11 12" key="1">
    <citation type="submission" date="2015-06" db="EMBL/GenBank/DDBJ databases">
        <title>Draft genome of the ant-associated black yeast Phialophora attae CBS 131958.</title>
        <authorList>
            <person name="Moreno L.F."/>
            <person name="Stielow B.J."/>
            <person name="de Hoog S."/>
            <person name="Vicente V.A."/>
            <person name="Weiss V.A."/>
            <person name="de Vries M."/>
            <person name="Cruz L.M."/>
            <person name="Souza E.M."/>
        </authorList>
    </citation>
    <scope>NUCLEOTIDE SEQUENCE [LARGE SCALE GENOMIC DNA]</scope>
    <source>
        <strain evidence="11 12">CBS 131958</strain>
    </source>
</reference>
<evidence type="ECO:0000256" key="4">
    <source>
        <dbReference type="ARBA" id="ARBA00022723"/>
    </source>
</evidence>
<evidence type="ECO:0000256" key="9">
    <source>
        <dbReference type="RuleBase" id="RU000461"/>
    </source>
</evidence>
<dbReference type="AlphaFoldDB" id="A0A0N1HAM7"/>
<evidence type="ECO:0000313" key="11">
    <source>
        <dbReference type="EMBL" id="KPI45113.1"/>
    </source>
</evidence>
<dbReference type="STRING" id="1664694.A0A0N1HAM7"/>
<dbReference type="SUPFAM" id="SSF48264">
    <property type="entry name" value="Cytochrome P450"/>
    <property type="match status" value="1"/>
</dbReference>
<evidence type="ECO:0000256" key="10">
    <source>
        <dbReference type="SAM" id="Phobius"/>
    </source>
</evidence>
<evidence type="ECO:0000256" key="6">
    <source>
        <dbReference type="ARBA" id="ARBA00023004"/>
    </source>
</evidence>
<comment type="cofactor">
    <cofactor evidence="1 8">
        <name>heme</name>
        <dbReference type="ChEBI" id="CHEBI:30413"/>
    </cofactor>
</comment>
<dbReference type="InterPro" id="IPR002974">
    <property type="entry name" value="Cyt_P450_E_CYP52_ascomycetes"/>
</dbReference>
<dbReference type="PRINTS" id="PR00385">
    <property type="entry name" value="P450"/>
</dbReference>
<evidence type="ECO:0000256" key="3">
    <source>
        <dbReference type="ARBA" id="ARBA00022617"/>
    </source>
</evidence>
<dbReference type="EMBL" id="LFJN01000002">
    <property type="protein sequence ID" value="KPI45113.1"/>
    <property type="molecule type" value="Genomic_DNA"/>
</dbReference>
<keyword evidence="3 8" id="KW-0349">Heme</keyword>
<dbReference type="InterPro" id="IPR001128">
    <property type="entry name" value="Cyt_P450"/>
</dbReference>
<sequence>MLRPALLVGAIAVGLYYVLCYLLNERRHRQQARQWGCQLPYRETGTWWGISIIRDFMRAMREERAAPYYIEWQESNPRTAVTSFLDADLFSTYEPANIQALLATQFEDFSLGYRLKTWAPMIGKGIFTTDGAEWKHSRSILRPQFARDLLTDSETEEKHHRNLMQHLSIGSDGWTDRVDLQPLFQRLTMDSSTELLFGQSTDSQNAALRDDPAANEWRAFDAAYERGQKVVGIRNYLEELHWLYSPASYKEDCKTVHAYLDKFVQEGLRRVDSKEASKKYCFLDELIKVTRDPVELRDHLINILVAGRDTTSGLFGFTFYLLARDPAVFHKLREIILSEFGTYKSPKNLDFPSIKGCTYLQHVLNESLRLHPPVPANERFCIKDTTLPVGGGPDGTAPVYIRKGQSVAFFTGAMHRRKDLWGEDANEFRPDRWINRKPRWDFVPFSGGPRICLGQQQALTLAGFNIIRLLQKFDRIQPADNGERPRYRYSLTDALRYCWVQLHEASDS</sequence>
<evidence type="ECO:0000256" key="7">
    <source>
        <dbReference type="ARBA" id="ARBA00023033"/>
    </source>
</evidence>
<feature type="transmembrane region" description="Helical" evidence="10">
    <location>
        <begin position="6"/>
        <end position="24"/>
    </location>
</feature>
<dbReference type="GO" id="GO:0016712">
    <property type="term" value="F:oxidoreductase activity, acting on paired donors, with incorporation or reduction of molecular oxygen, reduced flavin or flavoprotein as one donor, and incorporation of one atom of oxygen"/>
    <property type="evidence" value="ECO:0007669"/>
    <property type="project" value="InterPro"/>
</dbReference>
<dbReference type="PRINTS" id="PR00464">
    <property type="entry name" value="EP450II"/>
</dbReference>
<comment type="caution">
    <text evidence="11">The sequence shown here is derived from an EMBL/GenBank/DDBJ whole genome shotgun (WGS) entry which is preliminary data.</text>
</comment>
<dbReference type="OrthoDB" id="1470350at2759"/>
<keyword evidence="12" id="KW-1185">Reference proteome</keyword>
<accession>A0A0N1HAM7</accession>
<dbReference type="GO" id="GO:0020037">
    <property type="term" value="F:heme binding"/>
    <property type="evidence" value="ECO:0007669"/>
    <property type="project" value="InterPro"/>
</dbReference>
<dbReference type="PANTHER" id="PTHR24287">
    <property type="entry name" value="P450, PUTATIVE (EUROFUNG)-RELATED"/>
    <property type="match status" value="1"/>
</dbReference>
<dbReference type="InterPro" id="IPR047146">
    <property type="entry name" value="Cyt_P450_E_CYP52_fungi"/>
</dbReference>
<dbReference type="InterPro" id="IPR036396">
    <property type="entry name" value="Cyt_P450_sf"/>
</dbReference>
<keyword evidence="7 9" id="KW-0503">Monooxygenase</keyword>
<dbReference type="Gene3D" id="1.10.630.10">
    <property type="entry name" value="Cytochrome P450"/>
    <property type="match status" value="1"/>
</dbReference>
<proteinExistence type="inferred from homology"/>
<dbReference type="PROSITE" id="PS00086">
    <property type="entry name" value="CYTOCHROME_P450"/>
    <property type="match status" value="1"/>
</dbReference>
<gene>
    <name evidence="11" type="ORF">AB675_2291</name>
</gene>
<dbReference type="InterPro" id="IPR017972">
    <property type="entry name" value="Cyt_P450_CS"/>
</dbReference>
<dbReference type="VEuPathDB" id="FungiDB:AB675_2291"/>
<name>A0A0N1HAM7_9EURO</name>
<evidence type="ECO:0000256" key="1">
    <source>
        <dbReference type="ARBA" id="ARBA00001971"/>
    </source>
</evidence>
<keyword evidence="10" id="KW-1133">Transmembrane helix</keyword>
<evidence type="ECO:0000313" key="12">
    <source>
        <dbReference type="Proteomes" id="UP000038010"/>
    </source>
</evidence>
<dbReference type="Pfam" id="PF00067">
    <property type="entry name" value="p450"/>
    <property type="match status" value="1"/>
</dbReference>
<evidence type="ECO:0000256" key="5">
    <source>
        <dbReference type="ARBA" id="ARBA00023002"/>
    </source>
</evidence>
<evidence type="ECO:0000256" key="2">
    <source>
        <dbReference type="ARBA" id="ARBA00010617"/>
    </source>
</evidence>
<evidence type="ECO:0000256" key="8">
    <source>
        <dbReference type="PIRSR" id="PIRSR602402-1"/>
    </source>
</evidence>
<dbReference type="PANTHER" id="PTHR24287:SF1">
    <property type="entry name" value="P450, PUTATIVE (EUROFUNG)-RELATED"/>
    <property type="match status" value="1"/>
</dbReference>
<feature type="binding site" description="axial binding residue" evidence="8">
    <location>
        <position position="452"/>
    </location>
    <ligand>
        <name>heme</name>
        <dbReference type="ChEBI" id="CHEBI:30413"/>
    </ligand>
    <ligandPart>
        <name>Fe</name>
        <dbReference type="ChEBI" id="CHEBI:18248"/>
    </ligandPart>
</feature>
<dbReference type="InterPro" id="IPR002402">
    <property type="entry name" value="Cyt_P450_E_grp-II"/>
</dbReference>
<keyword evidence="10" id="KW-0812">Transmembrane</keyword>
<dbReference type="Proteomes" id="UP000038010">
    <property type="component" value="Unassembled WGS sequence"/>
</dbReference>
<keyword evidence="10" id="KW-0472">Membrane</keyword>
<keyword evidence="4 8" id="KW-0479">Metal-binding</keyword>
<dbReference type="RefSeq" id="XP_018005076.1">
    <property type="nucleotide sequence ID" value="XM_018142250.1"/>
</dbReference>
<dbReference type="GeneID" id="28734130"/>
<organism evidence="11 12">
    <name type="scientific">Cyphellophora attinorum</name>
    <dbReference type="NCBI Taxonomy" id="1664694"/>
    <lineage>
        <taxon>Eukaryota</taxon>
        <taxon>Fungi</taxon>
        <taxon>Dikarya</taxon>
        <taxon>Ascomycota</taxon>
        <taxon>Pezizomycotina</taxon>
        <taxon>Eurotiomycetes</taxon>
        <taxon>Chaetothyriomycetidae</taxon>
        <taxon>Chaetothyriales</taxon>
        <taxon>Cyphellophoraceae</taxon>
        <taxon>Cyphellophora</taxon>
    </lineage>
</organism>
<dbReference type="GO" id="GO:0005506">
    <property type="term" value="F:iron ion binding"/>
    <property type="evidence" value="ECO:0007669"/>
    <property type="project" value="InterPro"/>
</dbReference>
<keyword evidence="6 8" id="KW-0408">Iron</keyword>
<comment type="similarity">
    <text evidence="2 9">Belongs to the cytochrome P450 family.</text>
</comment>
<dbReference type="PRINTS" id="PR01239">
    <property type="entry name" value="EP450IICYP52"/>
</dbReference>
<protein>
    <submittedName>
        <fullName evidence="11">Cytochrome 52A13</fullName>
    </submittedName>
</protein>